<organism evidence="1 2">
    <name type="scientific">Geodia barretti</name>
    <name type="common">Barrett's horny sponge</name>
    <dbReference type="NCBI Taxonomy" id="519541"/>
    <lineage>
        <taxon>Eukaryota</taxon>
        <taxon>Metazoa</taxon>
        <taxon>Porifera</taxon>
        <taxon>Demospongiae</taxon>
        <taxon>Heteroscleromorpha</taxon>
        <taxon>Tetractinellida</taxon>
        <taxon>Astrophorina</taxon>
        <taxon>Geodiidae</taxon>
        <taxon>Geodia</taxon>
    </lineage>
</organism>
<evidence type="ECO:0000313" key="2">
    <source>
        <dbReference type="Proteomes" id="UP001174909"/>
    </source>
</evidence>
<keyword evidence="2" id="KW-1185">Reference proteome</keyword>
<gene>
    <name evidence="1" type="ORF">GBAR_LOCUS18040</name>
</gene>
<reference evidence="1" key="1">
    <citation type="submission" date="2023-03" db="EMBL/GenBank/DDBJ databases">
        <authorList>
            <person name="Steffen K."/>
            <person name="Cardenas P."/>
        </authorList>
    </citation>
    <scope>NUCLEOTIDE SEQUENCE</scope>
</reference>
<proteinExistence type="predicted"/>
<dbReference type="InterPro" id="IPR013954">
    <property type="entry name" value="PNK3P"/>
</dbReference>
<dbReference type="Gene3D" id="3.40.50.300">
    <property type="entry name" value="P-loop containing nucleotide triphosphate hydrolases"/>
    <property type="match status" value="2"/>
</dbReference>
<dbReference type="Pfam" id="PF08645">
    <property type="entry name" value="PNK3P"/>
    <property type="match status" value="1"/>
</dbReference>
<dbReference type="GO" id="GO:0046404">
    <property type="term" value="F:ATP-dependent polydeoxyribonucleotide 5'-hydroxyl-kinase activity"/>
    <property type="evidence" value="ECO:0007669"/>
    <property type="project" value="TreeGrafter"/>
</dbReference>
<dbReference type="Gene3D" id="3.40.50.1000">
    <property type="entry name" value="HAD superfamily/HAD-like"/>
    <property type="match status" value="1"/>
</dbReference>
<dbReference type="InterPro" id="IPR023214">
    <property type="entry name" value="HAD_sf"/>
</dbReference>
<name>A0AA35SMK4_GEOBA</name>
<comment type="caution">
    <text evidence="1">The sequence shown here is derived from an EMBL/GenBank/DDBJ whole genome shotgun (WGS) entry which is preliminary data.</text>
</comment>
<accession>A0AA35SMK4</accession>
<dbReference type="SUPFAM" id="SSF52540">
    <property type="entry name" value="P-loop containing nucleoside triphosphate hydrolases"/>
    <property type="match status" value="1"/>
</dbReference>
<dbReference type="AlphaFoldDB" id="A0AA35SMK4"/>
<dbReference type="GO" id="GO:0003690">
    <property type="term" value="F:double-stranded DNA binding"/>
    <property type="evidence" value="ECO:0007669"/>
    <property type="project" value="TreeGrafter"/>
</dbReference>
<sequence>GKKKDFSCSDRKFACNIGLTFKTPEEFFLGYPMCSKYSFGEFDPRKNAISAYNPMVEPADASFIIDGPEVVVFVGFPASGKTTFYEKIMKPNGYIHVSRDILGSWQKCVNICKHVESRRRYICCAQDLEVPVRCFHFLTTMAEAKHNNRFRELTTERDFAKVTDIAYNTFKSRFVPPQETEGFKEVLRITLNASVKDEYANLYIQFLL</sequence>
<evidence type="ECO:0000313" key="1">
    <source>
        <dbReference type="EMBL" id="CAI8031832.1"/>
    </source>
</evidence>
<dbReference type="Proteomes" id="UP001174909">
    <property type="component" value="Unassembled WGS sequence"/>
</dbReference>
<dbReference type="PANTHER" id="PTHR12083:SF9">
    <property type="entry name" value="BIFUNCTIONAL POLYNUCLEOTIDE PHOSPHATASE_KINASE"/>
    <property type="match status" value="1"/>
</dbReference>
<dbReference type="GO" id="GO:0006281">
    <property type="term" value="P:DNA repair"/>
    <property type="evidence" value="ECO:0007669"/>
    <property type="project" value="TreeGrafter"/>
</dbReference>
<feature type="non-terminal residue" evidence="1">
    <location>
        <position position="1"/>
    </location>
</feature>
<dbReference type="InterPro" id="IPR027417">
    <property type="entry name" value="P-loop_NTPase"/>
</dbReference>
<dbReference type="GO" id="GO:0046403">
    <property type="term" value="F:polynucleotide 3'-phosphatase activity"/>
    <property type="evidence" value="ECO:0007669"/>
    <property type="project" value="TreeGrafter"/>
</dbReference>
<dbReference type="PANTHER" id="PTHR12083">
    <property type="entry name" value="BIFUNCTIONAL POLYNUCLEOTIDE PHOSPHATASE/KINASE"/>
    <property type="match status" value="1"/>
</dbReference>
<dbReference type="Pfam" id="PF13671">
    <property type="entry name" value="AAA_33"/>
    <property type="match status" value="1"/>
</dbReference>
<protein>
    <submittedName>
        <fullName evidence="1">Bifunctional polynucleotide phosphatase/kinase</fullName>
    </submittedName>
</protein>
<dbReference type="EMBL" id="CASHTH010002571">
    <property type="protein sequence ID" value="CAI8031832.1"/>
    <property type="molecule type" value="Genomic_DNA"/>
</dbReference>